<accession>A0A9X8UIS8</accession>
<reference evidence="1 2" key="1">
    <citation type="submission" date="2019-03" db="EMBL/GenBank/DDBJ databases">
        <title>Genomic Encyclopedia of Type Strains, Phase IV (KMG-IV): sequencing the most valuable type-strain genomes for metagenomic binning, comparative biology and taxonomic classification.</title>
        <authorList>
            <person name="Goeker M."/>
        </authorList>
    </citation>
    <scope>NUCLEOTIDE SEQUENCE [LARGE SCALE GENOMIC DNA]</scope>
    <source>
        <strain evidence="1 2">DSM 100433</strain>
    </source>
</reference>
<proteinExistence type="predicted"/>
<organism evidence="1 2">
    <name type="scientific">Harryflintia acetispora</name>
    <dbReference type="NCBI Taxonomy" id="1849041"/>
    <lineage>
        <taxon>Bacteria</taxon>
        <taxon>Bacillati</taxon>
        <taxon>Bacillota</taxon>
        <taxon>Clostridia</taxon>
        <taxon>Eubacteriales</taxon>
        <taxon>Oscillospiraceae</taxon>
        <taxon>Harryflintia</taxon>
    </lineage>
</organism>
<evidence type="ECO:0000313" key="2">
    <source>
        <dbReference type="Proteomes" id="UP000294682"/>
    </source>
</evidence>
<dbReference type="RefSeq" id="WP_132084695.1">
    <property type="nucleotide sequence ID" value="NZ_SLUK01000007.1"/>
</dbReference>
<name>A0A9X8UIS8_9FIRM</name>
<sequence length="103" mass="11028">MLTIKLTAPDTYTAKEGGKELGSCRFAVEGDTLTITRAETLEGDGFLLDGLLRAALFYGYERGCAYGVIGEAVGEGCQRQLQALGLQAGVKLRQEDLPRHCGC</sequence>
<dbReference type="Proteomes" id="UP000294682">
    <property type="component" value="Unassembled WGS sequence"/>
</dbReference>
<dbReference type="AlphaFoldDB" id="A0A9X8UIS8"/>
<gene>
    <name evidence="1" type="ORF">EDD78_10755</name>
</gene>
<keyword evidence="2" id="KW-1185">Reference proteome</keyword>
<comment type="caution">
    <text evidence="1">The sequence shown here is derived from an EMBL/GenBank/DDBJ whole genome shotgun (WGS) entry which is preliminary data.</text>
</comment>
<dbReference type="EMBL" id="SLUK01000007">
    <property type="protein sequence ID" value="TCL42954.1"/>
    <property type="molecule type" value="Genomic_DNA"/>
</dbReference>
<protein>
    <submittedName>
        <fullName evidence="1">Uncharacterized protein</fullName>
    </submittedName>
</protein>
<evidence type="ECO:0000313" key="1">
    <source>
        <dbReference type="EMBL" id="TCL42954.1"/>
    </source>
</evidence>